<protein>
    <submittedName>
        <fullName evidence="4">CsbD family protein</fullName>
    </submittedName>
</protein>
<accession>A0ABW4E7U2</accession>
<dbReference type="InterPro" id="IPR008462">
    <property type="entry name" value="CsbD"/>
</dbReference>
<gene>
    <name evidence="4" type="ORF">ACFQ5J_08030</name>
</gene>
<proteinExistence type="inferred from homology"/>
<name>A0ABW4E7U2_9LACO</name>
<sequence length="63" mass="6856">MADLKASKDKALGKVKEASGKLLNNEKLEAKGKAQHLKGEAEEKVEQGKQKVAKKVNDVTDDH</sequence>
<dbReference type="RefSeq" id="WP_125754245.1">
    <property type="nucleotide sequence ID" value="NZ_JBHTON010000022.1"/>
</dbReference>
<dbReference type="SUPFAM" id="SSF69047">
    <property type="entry name" value="Hypothetical protein YjbJ"/>
    <property type="match status" value="1"/>
</dbReference>
<keyword evidence="5" id="KW-1185">Reference proteome</keyword>
<dbReference type="InterPro" id="IPR036629">
    <property type="entry name" value="YjbJ_sf"/>
</dbReference>
<evidence type="ECO:0000256" key="2">
    <source>
        <dbReference type="SAM" id="MobiDB-lite"/>
    </source>
</evidence>
<dbReference type="EMBL" id="JBHTON010000022">
    <property type="protein sequence ID" value="MFD1485176.1"/>
    <property type="molecule type" value="Genomic_DNA"/>
</dbReference>
<feature type="region of interest" description="Disordered" evidence="2">
    <location>
        <begin position="1"/>
        <end position="63"/>
    </location>
</feature>
<organism evidence="4 5">
    <name type="scientific">Lacticaseibacillus baoqingensis</name>
    <dbReference type="NCBI Taxonomy" id="2486013"/>
    <lineage>
        <taxon>Bacteria</taxon>
        <taxon>Bacillati</taxon>
        <taxon>Bacillota</taxon>
        <taxon>Bacilli</taxon>
        <taxon>Lactobacillales</taxon>
        <taxon>Lactobacillaceae</taxon>
        <taxon>Lacticaseibacillus</taxon>
    </lineage>
</organism>
<feature type="domain" description="CsbD-like" evidence="3">
    <location>
        <begin position="5"/>
        <end position="53"/>
    </location>
</feature>
<dbReference type="Pfam" id="PF05532">
    <property type="entry name" value="CsbD"/>
    <property type="match status" value="1"/>
</dbReference>
<comment type="similarity">
    <text evidence="1">Belongs to the UPF0337 (CsbD) family.</text>
</comment>
<reference evidence="5" key="1">
    <citation type="journal article" date="2019" name="Int. J. Syst. Evol. Microbiol.">
        <title>The Global Catalogue of Microorganisms (GCM) 10K type strain sequencing project: providing services to taxonomists for standard genome sequencing and annotation.</title>
        <authorList>
            <consortium name="The Broad Institute Genomics Platform"/>
            <consortium name="The Broad Institute Genome Sequencing Center for Infectious Disease"/>
            <person name="Wu L."/>
            <person name="Ma J."/>
        </authorList>
    </citation>
    <scope>NUCLEOTIDE SEQUENCE [LARGE SCALE GENOMIC DNA]</scope>
    <source>
        <strain evidence="5">CCM 8903</strain>
    </source>
</reference>
<comment type="caution">
    <text evidence="4">The sequence shown here is derived from an EMBL/GenBank/DDBJ whole genome shotgun (WGS) entry which is preliminary data.</text>
</comment>
<evidence type="ECO:0000313" key="5">
    <source>
        <dbReference type="Proteomes" id="UP001597252"/>
    </source>
</evidence>
<dbReference type="Proteomes" id="UP001597252">
    <property type="component" value="Unassembled WGS sequence"/>
</dbReference>
<evidence type="ECO:0000256" key="1">
    <source>
        <dbReference type="ARBA" id="ARBA00009129"/>
    </source>
</evidence>
<dbReference type="Gene3D" id="1.10.1470.10">
    <property type="entry name" value="YjbJ"/>
    <property type="match status" value="1"/>
</dbReference>
<evidence type="ECO:0000313" key="4">
    <source>
        <dbReference type="EMBL" id="MFD1485176.1"/>
    </source>
</evidence>
<evidence type="ECO:0000259" key="3">
    <source>
        <dbReference type="Pfam" id="PF05532"/>
    </source>
</evidence>